<dbReference type="Proteomes" id="UP000030856">
    <property type="component" value="Unassembled WGS sequence"/>
</dbReference>
<protein>
    <submittedName>
        <fullName evidence="1">Gamma-glutamyltransferase</fullName>
    </submittedName>
</protein>
<dbReference type="SUPFAM" id="SSF56235">
    <property type="entry name" value="N-terminal nucleophile aminohydrolases (Ntn hydrolases)"/>
    <property type="match status" value="1"/>
</dbReference>
<dbReference type="eggNOG" id="COG0405">
    <property type="taxonomic scope" value="Bacteria"/>
</dbReference>
<dbReference type="InterPro" id="IPR029055">
    <property type="entry name" value="Ntn_hydrolases_N"/>
</dbReference>
<proteinExistence type="predicted"/>
<dbReference type="PANTHER" id="PTHR43881">
    <property type="entry name" value="GAMMA-GLUTAMYLTRANSPEPTIDASE (AFU_ORTHOLOGUE AFUA_4G13580)"/>
    <property type="match status" value="1"/>
</dbReference>
<comment type="caution">
    <text evidence="1">The sequence shown here is derived from an EMBL/GenBank/DDBJ whole genome shotgun (WGS) entry which is preliminary data.</text>
</comment>
<keyword evidence="2" id="KW-1185">Reference proteome</keyword>
<organism evidence="1 2">
    <name type="scientific">Solemya velum gill symbiont</name>
    <dbReference type="NCBI Taxonomy" id="2340"/>
    <lineage>
        <taxon>Bacteria</taxon>
        <taxon>Pseudomonadati</taxon>
        <taxon>Pseudomonadota</taxon>
        <taxon>Gammaproteobacteria</taxon>
        <taxon>sulfur-oxidizing symbionts</taxon>
    </lineage>
</organism>
<reference evidence="1 2" key="1">
    <citation type="journal article" date="2014" name="BMC Genomics">
        <title>The genome of the intracellular bacterium of the coastal bivalve, Solemya velum: a blueprint for thriving in and out of symbiosis.</title>
        <authorList>
            <person name="Dmytrenko O."/>
            <person name="Russell S.L."/>
            <person name="Loo W.T."/>
            <person name="Fontanez K.M."/>
            <person name="Liao L."/>
            <person name="Roeselers G."/>
            <person name="Sharma R."/>
            <person name="Stewart F.J."/>
            <person name="Newton I.L."/>
            <person name="Woyke T."/>
            <person name="Wu D."/>
            <person name="Lang J.M."/>
            <person name="Eisen J.A."/>
            <person name="Cavanaugh C.M."/>
        </authorList>
    </citation>
    <scope>NUCLEOTIDE SEQUENCE [LARGE SCALE GENOMIC DNA]</scope>
    <source>
        <strain evidence="1 2">WH</strain>
    </source>
</reference>
<dbReference type="AlphaFoldDB" id="A0A0B0HCB1"/>
<dbReference type="PANTHER" id="PTHR43881:SF1">
    <property type="entry name" value="GAMMA-GLUTAMYLTRANSPEPTIDASE (AFU_ORTHOLOGUE AFUA_4G13580)"/>
    <property type="match status" value="1"/>
</dbReference>
<sequence length="61" mass="6069">MAVASAHPYATATGLQILRDGGNAFDAAVAVTAVLAVVEPYSSGLGGGVFTSCTGRVMIVR</sequence>
<dbReference type="InterPro" id="IPR052896">
    <property type="entry name" value="GGT-like_enzyme"/>
</dbReference>
<dbReference type="PATRIC" id="fig|2340.3.peg.801"/>
<name>A0A0B0HCB1_SOVGS</name>
<dbReference type="GO" id="GO:0016740">
    <property type="term" value="F:transferase activity"/>
    <property type="evidence" value="ECO:0007669"/>
    <property type="project" value="UniProtKB-KW"/>
</dbReference>
<evidence type="ECO:0000313" key="2">
    <source>
        <dbReference type="Proteomes" id="UP000030856"/>
    </source>
</evidence>
<dbReference type="EMBL" id="JRAA01000001">
    <property type="protein sequence ID" value="KHF26292.1"/>
    <property type="molecule type" value="Genomic_DNA"/>
</dbReference>
<gene>
    <name evidence="1" type="ORF">JV46_16050</name>
</gene>
<accession>A0A0B0HCB1</accession>
<evidence type="ECO:0000313" key="1">
    <source>
        <dbReference type="EMBL" id="KHF26292.1"/>
    </source>
</evidence>
<dbReference type="Pfam" id="PF01019">
    <property type="entry name" value="G_glu_transpept"/>
    <property type="match status" value="1"/>
</dbReference>
<dbReference type="STRING" id="2340.JV46_16050"/>
<keyword evidence="1" id="KW-0808">Transferase</keyword>